<feature type="domain" description="SSD" evidence="7">
    <location>
        <begin position="208"/>
        <end position="333"/>
    </location>
</feature>
<dbReference type="EMBL" id="CAFABG010000003">
    <property type="protein sequence ID" value="CAB4819107.1"/>
    <property type="molecule type" value="Genomic_DNA"/>
</dbReference>
<sequence length="701" mass="74767">MFEKLGHFIVRRRKAVLVLFLLSTLAAGAVGSQAFGRLDSGGYSDPGSESTAAAEYIIKKFKVQEPIVTLVVDSTTGVDDLAVRAKGLALEKEIATVKGVTKTYSYWSTGGAPSMKSTDGKAAFILVYADLKADDWDGFSSIGATIQNRFDGEYKGLDVYAGGAAVITQAINHRIEKDLLLAESIAIPLTFLLLIFVFGAMVASAMPIFIGVTAILGSFFIIFLLSHFTSVSVFALNLITGLGLGLGIDYALLMVNRFREELHHGKTVEESVVTMVATAGKTVFYSGLTVFVTMASLLFFPLNFLKSFGYAGIAVISLAVVGAVIALPALLAILGEKVDKGVVRRGAITPKEDGRWAHTARTVMRRPIPVVIAAVSVLAIMAAPILNISFAQVDSRVLPASDRAALSSQVIETRFDGLVGSPIEVVVPNGVGREDEITGFLNKVKSVDGIVRVGALETFGQDIRVQVISSIASRSVASERVIHEIRALDRPTGTLIGGSAADFTDSQDGIASKLPFALGWIALTVLILIFIFTGSIILPIKAIILNALSLSATLGAITWIFIDGHLKWLVGDFTVTGTLDTGSVILVAVVVFGLSMDYELFLLSRIREEHLSGKSNIESVAVGLQRSARIITAAALLLAGVFATFIISGVTSIKMLGFGVALAVLLDATIVRALLVPALMRLFGERNWWAPKSMQRFTVKH</sequence>
<evidence type="ECO:0000256" key="4">
    <source>
        <dbReference type="ARBA" id="ARBA00022989"/>
    </source>
</evidence>
<feature type="transmembrane region" description="Helical" evidence="6">
    <location>
        <begin position="517"/>
        <end position="538"/>
    </location>
</feature>
<dbReference type="InterPro" id="IPR000731">
    <property type="entry name" value="SSD"/>
</dbReference>
<evidence type="ECO:0000313" key="8">
    <source>
        <dbReference type="EMBL" id="CAB4819107.1"/>
    </source>
</evidence>
<evidence type="ECO:0000256" key="5">
    <source>
        <dbReference type="ARBA" id="ARBA00023136"/>
    </source>
</evidence>
<dbReference type="InterPro" id="IPR050545">
    <property type="entry name" value="Mycobact_MmpL"/>
</dbReference>
<keyword evidence="5 6" id="KW-0472">Membrane</keyword>
<evidence type="ECO:0000256" key="1">
    <source>
        <dbReference type="ARBA" id="ARBA00004651"/>
    </source>
</evidence>
<comment type="subcellular location">
    <subcellularLocation>
        <location evidence="1">Cell membrane</location>
        <topology evidence="1">Multi-pass membrane protein</topology>
    </subcellularLocation>
</comment>
<feature type="transmembrane region" description="Helical" evidence="6">
    <location>
        <begin position="179"/>
        <end position="201"/>
    </location>
</feature>
<dbReference type="AlphaFoldDB" id="A0A6J6ZP82"/>
<keyword evidence="3 6" id="KW-0812">Transmembrane</keyword>
<feature type="transmembrane region" description="Helical" evidence="6">
    <location>
        <begin position="656"/>
        <end position="679"/>
    </location>
</feature>
<feature type="transmembrane region" description="Helical" evidence="6">
    <location>
        <begin position="283"/>
        <end position="302"/>
    </location>
</feature>
<dbReference type="PROSITE" id="PS50156">
    <property type="entry name" value="SSD"/>
    <property type="match status" value="1"/>
</dbReference>
<feature type="transmembrane region" description="Helical" evidence="6">
    <location>
        <begin position="208"/>
        <end position="228"/>
    </location>
</feature>
<name>A0A6J6ZP82_9ZZZZ</name>
<feature type="transmembrane region" description="Helical" evidence="6">
    <location>
        <begin position="308"/>
        <end position="335"/>
    </location>
</feature>
<evidence type="ECO:0000256" key="2">
    <source>
        <dbReference type="ARBA" id="ARBA00022475"/>
    </source>
</evidence>
<feature type="transmembrane region" description="Helical" evidence="6">
    <location>
        <begin position="543"/>
        <end position="562"/>
    </location>
</feature>
<dbReference type="PANTHER" id="PTHR33406">
    <property type="entry name" value="MEMBRANE PROTEIN MJ1562-RELATED"/>
    <property type="match status" value="1"/>
</dbReference>
<evidence type="ECO:0000313" key="9">
    <source>
        <dbReference type="EMBL" id="CAB5239788.1"/>
    </source>
</evidence>
<gene>
    <name evidence="8" type="ORF">UFOPK3181_00091</name>
    <name evidence="9" type="ORF">UFOPK3520_00378</name>
</gene>
<reference evidence="8" key="1">
    <citation type="submission" date="2020-05" db="EMBL/GenBank/DDBJ databases">
        <authorList>
            <person name="Chiriac C."/>
            <person name="Salcher M."/>
            <person name="Ghai R."/>
            <person name="Kavagutti S V."/>
        </authorList>
    </citation>
    <scope>NUCLEOTIDE SEQUENCE</scope>
</reference>
<evidence type="ECO:0000259" key="7">
    <source>
        <dbReference type="PROSITE" id="PS50156"/>
    </source>
</evidence>
<evidence type="ECO:0000256" key="3">
    <source>
        <dbReference type="ARBA" id="ARBA00022692"/>
    </source>
</evidence>
<keyword evidence="2" id="KW-1003">Cell membrane</keyword>
<dbReference type="Pfam" id="PF03176">
    <property type="entry name" value="MMPL"/>
    <property type="match status" value="2"/>
</dbReference>
<keyword evidence="4 6" id="KW-1133">Transmembrane helix</keyword>
<feature type="transmembrane region" description="Helical" evidence="6">
    <location>
        <begin position="582"/>
        <end position="603"/>
    </location>
</feature>
<feature type="transmembrane region" description="Helical" evidence="6">
    <location>
        <begin position="630"/>
        <end position="650"/>
    </location>
</feature>
<protein>
    <submittedName>
        <fullName evidence="8">Unannotated protein</fullName>
    </submittedName>
</protein>
<dbReference type="EMBL" id="CAFBSF010000015">
    <property type="protein sequence ID" value="CAB5239788.1"/>
    <property type="molecule type" value="Genomic_DNA"/>
</dbReference>
<proteinExistence type="predicted"/>
<feature type="transmembrane region" description="Helical" evidence="6">
    <location>
        <begin position="234"/>
        <end position="253"/>
    </location>
</feature>
<dbReference type="PANTHER" id="PTHR33406:SF11">
    <property type="entry name" value="MEMBRANE PROTEIN SCO6666-RELATED"/>
    <property type="match status" value="1"/>
</dbReference>
<dbReference type="Gene3D" id="1.20.1640.10">
    <property type="entry name" value="Multidrug efflux transporter AcrB transmembrane domain"/>
    <property type="match status" value="2"/>
</dbReference>
<evidence type="ECO:0000256" key="6">
    <source>
        <dbReference type="SAM" id="Phobius"/>
    </source>
</evidence>
<dbReference type="SUPFAM" id="SSF82866">
    <property type="entry name" value="Multidrug efflux transporter AcrB transmembrane domain"/>
    <property type="match status" value="2"/>
</dbReference>
<dbReference type="GO" id="GO:0005886">
    <property type="term" value="C:plasma membrane"/>
    <property type="evidence" value="ECO:0007669"/>
    <property type="project" value="UniProtKB-SubCell"/>
</dbReference>
<feature type="transmembrane region" description="Helical" evidence="6">
    <location>
        <begin position="368"/>
        <end position="390"/>
    </location>
</feature>
<organism evidence="8">
    <name type="scientific">freshwater metagenome</name>
    <dbReference type="NCBI Taxonomy" id="449393"/>
    <lineage>
        <taxon>unclassified sequences</taxon>
        <taxon>metagenomes</taxon>
        <taxon>ecological metagenomes</taxon>
    </lineage>
</organism>
<accession>A0A6J6ZP82</accession>
<dbReference type="InterPro" id="IPR004869">
    <property type="entry name" value="MMPL_dom"/>
</dbReference>